<feature type="compositionally biased region" description="Basic and acidic residues" evidence="1">
    <location>
        <begin position="26"/>
        <end position="38"/>
    </location>
</feature>
<accession>A0A485M4N1</accession>
<name>A0A485M4N1_9ZZZZ</name>
<reference evidence="2" key="1">
    <citation type="submission" date="2019-03" db="EMBL/GenBank/DDBJ databases">
        <authorList>
            <person name="Hao L."/>
        </authorList>
    </citation>
    <scope>NUCLEOTIDE SEQUENCE</scope>
</reference>
<feature type="region of interest" description="Disordered" evidence="1">
    <location>
        <begin position="1"/>
        <end position="38"/>
    </location>
</feature>
<evidence type="ECO:0000256" key="1">
    <source>
        <dbReference type="SAM" id="MobiDB-lite"/>
    </source>
</evidence>
<sequence length="87" mass="10305">MDGPDLPGSRRQAEHERRGTVSGSDSRPDRDRLREEHSSRWALWRQDDNGLKFLVCIRKTRQEAEEAQKAFERLHHKQLYFVEPFTG</sequence>
<dbReference type="EMBL" id="CAADRM010000150">
    <property type="protein sequence ID" value="VFU18384.1"/>
    <property type="molecule type" value="Genomic_DNA"/>
</dbReference>
<dbReference type="AlphaFoldDB" id="A0A485M4N1"/>
<gene>
    <name evidence="2" type="ORF">SCFA_820017</name>
</gene>
<organism evidence="2">
    <name type="scientific">anaerobic digester metagenome</name>
    <dbReference type="NCBI Taxonomy" id="1263854"/>
    <lineage>
        <taxon>unclassified sequences</taxon>
        <taxon>metagenomes</taxon>
        <taxon>ecological metagenomes</taxon>
    </lineage>
</organism>
<protein>
    <submittedName>
        <fullName evidence="2">Uncharacterized protein</fullName>
    </submittedName>
</protein>
<evidence type="ECO:0000313" key="2">
    <source>
        <dbReference type="EMBL" id="VFU18384.1"/>
    </source>
</evidence>
<proteinExistence type="predicted"/>